<dbReference type="AlphaFoldDB" id="A0AAP4DJU5"/>
<evidence type="ECO:0000313" key="1">
    <source>
        <dbReference type="EMBL" id="MDF4194880.1"/>
    </source>
</evidence>
<gene>
    <name evidence="1" type="ORF">PV946_14065</name>
</gene>
<evidence type="ECO:0000313" key="2">
    <source>
        <dbReference type="Proteomes" id="UP001222377"/>
    </source>
</evidence>
<accession>A0AAP4DJU5</accession>
<proteinExistence type="predicted"/>
<comment type="caution">
    <text evidence="1">The sequence shown here is derived from an EMBL/GenBank/DDBJ whole genome shotgun (WGS) entry which is preliminary data.</text>
</comment>
<name>A0AAP4DJU5_BACAM</name>
<organism evidence="1 2">
    <name type="scientific">Bacillus amyloliquefaciens</name>
    <name type="common">Bacillus velezensis</name>
    <dbReference type="NCBI Taxonomy" id="1390"/>
    <lineage>
        <taxon>Bacteria</taxon>
        <taxon>Bacillati</taxon>
        <taxon>Bacillota</taxon>
        <taxon>Bacilli</taxon>
        <taxon>Bacillales</taxon>
        <taxon>Bacillaceae</taxon>
        <taxon>Bacillus</taxon>
        <taxon>Bacillus amyloliquefaciens group</taxon>
    </lineage>
</organism>
<protein>
    <submittedName>
        <fullName evidence="1">Uncharacterized protein</fullName>
    </submittedName>
</protein>
<reference evidence="1" key="1">
    <citation type="submission" date="2023-02" db="EMBL/GenBank/DDBJ databases">
        <title>Draft Whole-Genome Sequences of Bacillus Strains of Potential Probiotic for Poultry.</title>
        <authorList>
            <person name="Ma L.M."/>
            <person name="Lopez-Guerra N."/>
            <person name="Zhang G."/>
        </authorList>
    </citation>
    <scope>NUCLEOTIDE SEQUENCE</scope>
    <source>
        <strain evidence="1">OSU1013-24</strain>
    </source>
</reference>
<sequence length="76" mass="8685">MDKLKVCLHKKGAHTLKRTVNGGWILDSKQITQDQAINELAEAVSDLGYWCQVAKDVLEEEDFNAVQEAYEYKEEV</sequence>
<dbReference type="Proteomes" id="UP001222377">
    <property type="component" value="Unassembled WGS sequence"/>
</dbReference>
<dbReference type="EMBL" id="JARKHX010000004">
    <property type="protein sequence ID" value="MDF4194880.1"/>
    <property type="molecule type" value="Genomic_DNA"/>
</dbReference>
<dbReference type="RefSeq" id="WP_276351220.1">
    <property type="nucleotide sequence ID" value="NZ_JARKHX010000004.1"/>
</dbReference>